<evidence type="ECO:0008006" key="3">
    <source>
        <dbReference type="Google" id="ProtNLM"/>
    </source>
</evidence>
<keyword evidence="2" id="KW-1185">Reference proteome</keyword>
<protein>
    <recommendedName>
        <fullName evidence="3">Stage II sporulation protein E</fullName>
    </recommendedName>
</protein>
<sequence>MVERISATVMTYCEGDPADDIALLCLRVPPYP</sequence>
<proteinExistence type="predicted"/>
<comment type="caution">
    <text evidence="1">The sequence shown here is derived from an EMBL/GenBank/DDBJ whole genome shotgun (WGS) entry which is preliminary data.</text>
</comment>
<evidence type="ECO:0000313" key="2">
    <source>
        <dbReference type="Proteomes" id="UP001596058"/>
    </source>
</evidence>
<dbReference type="EMBL" id="JBHSPA010000004">
    <property type="protein sequence ID" value="MFC5822564.1"/>
    <property type="molecule type" value="Genomic_DNA"/>
</dbReference>
<evidence type="ECO:0000313" key="1">
    <source>
        <dbReference type="EMBL" id="MFC5822564.1"/>
    </source>
</evidence>
<dbReference type="RefSeq" id="WP_379512141.1">
    <property type="nucleotide sequence ID" value="NZ_JBHSPA010000004.1"/>
</dbReference>
<accession>A0ABW1CA54</accession>
<dbReference type="Proteomes" id="UP001596058">
    <property type="component" value="Unassembled WGS sequence"/>
</dbReference>
<reference evidence="2" key="1">
    <citation type="journal article" date="2019" name="Int. J. Syst. Evol. Microbiol.">
        <title>The Global Catalogue of Microorganisms (GCM) 10K type strain sequencing project: providing services to taxonomists for standard genome sequencing and annotation.</title>
        <authorList>
            <consortium name="The Broad Institute Genomics Platform"/>
            <consortium name="The Broad Institute Genome Sequencing Center for Infectious Disease"/>
            <person name="Wu L."/>
            <person name="Ma J."/>
        </authorList>
    </citation>
    <scope>NUCLEOTIDE SEQUENCE [LARGE SCALE GENOMIC DNA]</scope>
    <source>
        <strain evidence="2">CCUG 53903</strain>
    </source>
</reference>
<gene>
    <name evidence="1" type="ORF">ACFPZ3_01730</name>
</gene>
<name>A0ABW1CA54_9ACTN</name>
<organism evidence="1 2">
    <name type="scientific">Nonomuraea insulae</name>
    <dbReference type="NCBI Taxonomy" id="1616787"/>
    <lineage>
        <taxon>Bacteria</taxon>
        <taxon>Bacillati</taxon>
        <taxon>Actinomycetota</taxon>
        <taxon>Actinomycetes</taxon>
        <taxon>Streptosporangiales</taxon>
        <taxon>Streptosporangiaceae</taxon>
        <taxon>Nonomuraea</taxon>
    </lineage>
</organism>